<accession>A0A2K2F3M9</accession>
<dbReference type="InterPro" id="IPR019987">
    <property type="entry name" value="GTP-bd_ribosome_bio_YsxC"/>
</dbReference>
<dbReference type="GO" id="GO:0005829">
    <property type="term" value="C:cytosol"/>
    <property type="evidence" value="ECO:0007669"/>
    <property type="project" value="TreeGrafter"/>
</dbReference>
<keyword evidence="6" id="KW-0460">Magnesium</keyword>
<dbReference type="PROSITE" id="PS51706">
    <property type="entry name" value="G_ENGB"/>
    <property type="match status" value="1"/>
</dbReference>
<evidence type="ECO:0000256" key="5">
    <source>
        <dbReference type="ARBA" id="ARBA00022741"/>
    </source>
</evidence>
<dbReference type="NCBIfam" id="TIGR03598">
    <property type="entry name" value="GTPase_YsxC"/>
    <property type="match status" value="1"/>
</dbReference>
<evidence type="ECO:0000259" key="11">
    <source>
        <dbReference type="PROSITE" id="PS51706"/>
    </source>
</evidence>
<evidence type="ECO:0000256" key="3">
    <source>
        <dbReference type="ARBA" id="ARBA00022618"/>
    </source>
</evidence>
<dbReference type="Proteomes" id="UP000236151">
    <property type="component" value="Unassembled WGS sequence"/>
</dbReference>
<dbReference type="PANTHER" id="PTHR11649">
    <property type="entry name" value="MSS1/TRME-RELATED GTP-BINDING PROTEIN"/>
    <property type="match status" value="1"/>
</dbReference>
<dbReference type="Gene3D" id="3.40.50.300">
    <property type="entry name" value="P-loop containing nucleotide triphosphate hydrolases"/>
    <property type="match status" value="1"/>
</dbReference>
<evidence type="ECO:0000256" key="8">
    <source>
        <dbReference type="ARBA" id="ARBA00023210"/>
    </source>
</evidence>
<evidence type="ECO:0000256" key="1">
    <source>
        <dbReference type="ARBA" id="ARBA00001946"/>
    </source>
</evidence>
<protein>
    <recommendedName>
        <fullName evidence="10">Probable GTP-binding protein EngB</fullName>
    </recommendedName>
</protein>
<evidence type="ECO:0000313" key="12">
    <source>
        <dbReference type="EMBL" id="PNT99841.1"/>
    </source>
</evidence>
<gene>
    <name evidence="10" type="primary">engB</name>
    <name evidence="12" type="ORF">CDQ84_07715</name>
</gene>
<dbReference type="OrthoDB" id="9804921at2"/>
<dbReference type="InterPro" id="IPR006073">
    <property type="entry name" value="GTP-bd"/>
</dbReference>
<dbReference type="PANTHER" id="PTHR11649:SF13">
    <property type="entry name" value="ENGB-TYPE G DOMAIN-CONTAINING PROTEIN"/>
    <property type="match status" value="1"/>
</dbReference>
<dbReference type="AlphaFoldDB" id="A0A2K2F3M9"/>
<dbReference type="Pfam" id="PF01926">
    <property type="entry name" value="MMR_HSR1"/>
    <property type="match status" value="1"/>
</dbReference>
<dbReference type="HAMAP" id="MF_00321">
    <property type="entry name" value="GTPase_EngB"/>
    <property type="match status" value="1"/>
</dbReference>
<keyword evidence="3 10" id="KW-0132">Cell division</keyword>
<evidence type="ECO:0000256" key="4">
    <source>
        <dbReference type="ARBA" id="ARBA00022723"/>
    </source>
</evidence>
<dbReference type="EMBL" id="NIOJ01000015">
    <property type="protein sequence ID" value="PNT99841.1"/>
    <property type="molecule type" value="Genomic_DNA"/>
</dbReference>
<dbReference type="GO" id="GO:0046872">
    <property type="term" value="F:metal ion binding"/>
    <property type="evidence" value="ECO:0007669"/>
    <property type="project" value="UniProtKB-KW"/>
</dbReference>
<evidence type="ECO:0000256" key="7">
    <source>
        <dbReference type="ARBA" id="ARBA00023134"/>
    </source>
</evidence>
<evidence type="ECO:0000256" key="9">
    <source>
        <dbReference type="ARBA" id="ARBA00023306"/>
    </source>
</evidence>
<keyword evidence="5 10" id="KW-0547">Nucleotide-binding</keyword>
<dbReference type="RefSeq" id="WP_103081151.1">
    <property type="nucleotide sequence ID" value="NZ_CP021850.1"/>
</dbReference>
<dbReference type="FunFam" id="3.40.50.300:FF:000098">
    <property type="entry name" value="Probable GTP-binding protein EngB"/>
    <property type="match status" value="1"/>
</dbReference>
<dbReference type="GO" id="GO:0005525">
    <property type="term" value="F:GTP binding"/>
    <property type="evidence" value="ECO:0007669"/>
    <property type="project" value="UniProtKB-UniRule"/>
</dbReference>
<feature type="domain" description="EngB-type G" evidence="11">
    <location>
        <begin position="22"/>
        <end position="195"/>
    </location>
</feature>
<dbReference type="KEGG" id="cthd:CDO33_05290"/>
<dbReference type="InterPro" id="IPR027417">
    <property type="entry name" value="P-loop_NTPase"/>
</dbReference>
<name>A0A2K2F3M9_9CLOT</name>
<organism evidence="12 13">
    <name type="scientific">Clostridium thermosuccinogenes</name>
    <dbReference type="NCBI Taxonomy" id="84032"/>
    <lineage>
        <taxon>Bacteria</taxon>
        <taxon>Bacillati</taxon>
        <taxon>Bacillota</taxon>
        <taxon>Clostridia</taxon>
        <taxon>Eubacteriales</taxon>
        <taxon>Clostridiaceae</taxon>
        <taxon>Clostridium</taxon>
    </lineage>
</organism>
<comment type="caution">
    <text evidence="12">The sequence shown here is derived from an EMBL/GenBank/DDBJ whole genome shotgun (WGS) entry which is preliminary data.</text>
</comment>
<dbReference type="InterPro" id="IPR030393">
    <property type="entry name" value="G_ENGB_dom"/>
</dbReference>
<dbReference type="SUPFAM" id="SSF52540">
    <property type="entry name" value="P-loop containing nucleoside triphosphate hydrolases"/>
    <property type="match status" value="1"/>
</dbReference>
<dbReference type="GO" id="GO:0000917">
    <property type="term" value="P:division septum assembly"/>
    <property type="evidence" value="ECO:0007669"/>
    <property type="project" value="UniProtKB-KW"/>
</dbReference>
<keyword evidence="4" id="KW-0479">Metal-binding</keyword>
<sequence length="196" mass="21894">MVVKNAKLEATAVKPEQYPEKNLQEVVFVGRSNVGKSSIINSLANRKSLARVGSTPGKTRVINFYNIDDKLYLVDLPGYGYAGVSKTMKASWGNIVETYLNTRENIQLIIMLVDIRHKPTQDDKIMYEWLAANMVRHVVVASKADKISRSAIKPRLKEIKDALGVPDEVKIIPYSSENGAGRDELWTMIEESISGI</sequence>
<evidence type="ECO:0000256" key="10">
    <source>
        <dbReference type="HAMAP-Rule" id="MF_00321"/>
    </source>
</evidence>
<keyword evidence="7 10" id="KW-0342">GTP-binding</keyword>
<evidence type="ECO:0000313" key="13">
    <source>
        <dbReference type="Proteomes" id="UP000236151"/>
    </source>
</evidence>
<reference evidence="12 13" key="1">
    <citation type="submission" date="2017-06" db="EMBL/GenBank/DDBJ databases">
        <title>Investigating the central metabolism of Clostridium thermosuccinogenes.</title>
        <authorList>
            <person name="Koendjbiharie J.G."/>
            <person name="van Kranenburg R."/>
        </authorList>
    </citation>
    <scope>NUCLEOTIDE SEQUENCE [LARGE SCALE GENOMIC DNA]</scope>
    <source>
        <strain evidence="12 13">DSM 5806</strain>
    </source>
</reference>
<comment type="similarity">
    <text evidence="2 10">Belongs to the TRAFAC class TrmE-Era-EngA-EngB-Septin-like GTPase superfamily. EngB GTPase family.</text>
</comment>
<dbReference type="CDD" id="cd01876">
    <property type="entry name" value="YihA_EngB"/>
    <property type="match status" value="1"/>
</dbReference>
<keyword evidence="13" id="KW-1185">Reference proteome</keyword>
<dbReference type="NCBIfam" id="TIGR00231">
    <property type="entry name" value="small_GTP"/>
    <property type="match status" value="1"/>
</dbReference>
<keyword evidence="9 10" id="KW-0131">Cell cycle</keyword>
<evidence type="ECO:0000256" key="6">
    <source>
        <dbReference type="ARBA" id="ARBA00022842"/>
    </source>
</evidence>
<keyword evidence="8 10" id="KW-0717">Septation</keyword>
<proteinExistence type="inferred from homology"/>
<comment type="function">
    <text evidence="10">Necessary for normal cell division and for the maintenance of normal septation.</text>
</comment>
<comment type="cofactor">
    <cofactor evidence="1">
        <name>Mg(2+)</name>
        <dbReference type="ChEBI" id="CHEBI:18420"/>
    </cofactor>
</comment>
<evidence type="ECO:0000256" key="2">
    <source>
        <dbReference type="ARBA" id="ARBA00009638"/>
    </source>
</evidence>
<dbReference type="InterPro" id="IPR005225">
    <property type="entry name" value="Small_GTP-bd"/>
</dbReference>